<evidence type="ECO:0000313" key="20">
    <source>
        <dbReference type="EMBL" id="KGF98617.1"/>
    </source>
</evidence>
<feature type="domain" description="FDX-ACB" evidence="18">
    <location>
        <begin position="720"/>
        <end position="813"/>
    </location>
</feature>
<dbReference type="InterPro" id="IPR020825">
    <property type="entry name" value="Phe-tRNA_synthase-like_B3/B4"/>
</dbReference>
<feature type="domain" description="B5" evidence="19">
    <location>
        <begin position="414"/>
        <end position="500"/>
    </location>
</feature>
<dbReference type="Pfam" id="PF03147">
    <property type="entry name" value="FDX-ACB"/>
    <property type="match status" value="1"/>
</dbReference>
<organism evidence="20 21">
    <name type="scientific">Prochlorococcus marinus str. MIT 9302</name>
    <dbReference type="NCBI Taxonomy" id="74545"/>
    <lineage>
        <taxon>Bacteria</taxon>
        <taxon>Bacillati</taxon>
        <taxon>Cyanobacteriota</taxon>
        <taxon>Cyanophyceae</taxon>
        <taxon>Synechococcales</taxon>
        <taxon>Prochlorococcaceae</taxon>
        <taxon>Prochlorococcus</taxon>
    </lineage>
</organism>
<dbReference type="GO" id="GO:0009328">
    <property type="term" value="C:phenylalanine-tRNA ligase complex"/>
    <property type="evidence" value="ECO:0007669"/>
    <property type="project" value="TreeGrafter"/>
</dbReference>
<dbReference type="GO" id="GO:0006432">
    <property type="term" value="P:phenylalanyl-tRNA aminoacylation"/>
    <property type="evidence" value="ECO:0007669"/>
    <property type="project" value="UniProtKB-UniRule"/>
</dbReference>
<dbReference type="Proteomes" id="UP000030445">
    <property type="component" value="Unassembled WGS sequence"/>
</dbReference>
<evidence type="ECO:0000256" key="13">
    <source>
        <dbReference type="ARBA" id="ARBA00023146"/>
    </source>
</evidence>
<dbReference type="OrthoDB" id="9805455at2"/>
<dbReference type="InterPro" id="IPR012340">
    <property type="entry name" value="NA-bd_OB-fold"/>
</dbReference>
<dbReference type="SUPFAM" id="SSF55681">
    <property type="entry name" value="Class II aaRS and biotin synthetases"/>
    <property type="match status" value="1"/>
</dbReference>
<dbReference type="InterPro" id="IPR005146">
    <property type="entry name" value="B3/B4_tRNA-bd"/>
</dbReference>
<feature type="binding site" evidence="15">
    <location>
        <position position="478"/>
    </location>
    <ligand>
        <name>Mg(2+)</name>
        <dbReference type="ChEBI" id="CHEBI:18420"/>
        <note>shared with alpha subunit</note>
    </ligand>
</feature>
<comment type="caution">
    <text evidence="20">The sequence shown here is derived from an EMBL/GenBank/DDBJ whole genome shotgun (WGS) entry which is preliminary data.</text>
</comment>
<comment type="subcellular location">
    <subcellularLocation>
        <location evidence="1 15">Cytoplasm</location>
    </subcellularLocation>
</comment>
<dbReference type="InterPro" id="IPR009061">
    <property type="entry name" value="DNA-bd_dom_put_sf"/>
</dbReference>
<dbReference type="InterPro" id="IPR005121">
    <property type="entry name" value="Fdx_antiC-bd"/>
</dbReference>
<sequence>MKVSQNWLKNLVEITSTPEDLSEKLSIGGFEVESLEDCSENVNGVVLGKVLSVLKHEGSDKLSICQVDIGASKNLQIICGARNIKPNIYVYVATVGAKLNAVNLTIKRSEIRGVMSEGMICSLQELGLEDSSEGIEIIDEELALKHELGAPGSDLLQLNDFIYDLAITANRPDGMSVIGIAREISALLESTLNFPELNHKYNIHLLKEIQLCPEAITSDCIYTISCIDGVNGVKLSPKWLQDRIEKSGIKSINLIVDLTNYILLEQGQPLHAFDKDKLSNLIGKEVSPEDFSVRKANDNETLECLDGKNYDLNENITVITCCDKPVAIAGVIGGLETSVTNTTSSIYLEGAVFNPVTIRKSSKAIGIRTESSSRYEKGISYKNTIGAVTRAINLLEEHFAINLPIINTSNLINNEDIFIKLRRNRIHKILGPLIINDQFEKRNLSDTEIVDKLTLIGCSLKSKEYGWDVAVIPNRSQDLIREIDLIEEIARLIGYDRFDLNLPNPIKPGKLSSEHLALRKIKNGFIENGFNEVLSYSLVPEDKDTLIKISNPLLLETSCLRDNIWKEHLEIVNRNIKAGQNNCYVFEIGNVFYKNIDLIQEEILNGVIFGIKKFGKWADSGKDNDLNYYQARGKLKEALSCLNIKIEDKPTDSIDFLHPGRTAKLFIEGKEAGYFGEINPKLILDKKSLKKVYLFRINVINLLGASTRKNKWIPLFKQYPIVPKMERDINFVFSKKYLISEITSQIRKSGKTLLEDVYLKDVFEDIKLGEDFISYTFRLSYRDKEKTLLDSDIQSIHSNIISNIEKNFNTKLRN</sequence>
<dbReference type="PROSITE" id="PS51483">
    <property type="entry name" value="B5"/>
    <property type="match status" value="1"/>
</dbReference>
<dbReference type="InterPro" id="IPR005147">
    <property type="entry name" value="tRNA_synthase_B5-dom"/>
</dbReference>
<evidence type="ECO:0000313" key="21">
    <source>
        <dbReference type="Proteomes" id="UP000030445"/>
    </source>
</evidence>
<dbReference type="Gene3D" id="2.40.50.140">
    <property type="entry name" value="Nucleic acid-binding proteins"/>
    <property type="match status" value="1"/>
</dbReference>
<dbReference type="InterPro" id="IPR002547">
    <property type="entry name" value="tRNA-bd_dom"/>
</dbReference>
<evidence type="ECO:0000259" key="18">
    <source>
        <dbReference type="PROSITE" id="PS51447"/>
    </source>
</evidence>
<dbReference type="Pfam" id="PF03484">
    <property type="entry name" value="B5"/>
    <property type="match status" value="1"/>
</dbReference>
<evidence type="ECO:0000256" key="2">
    <source>
        <dbReference type="ARBA" id="ARBA00008653"/>
    </source>
</evidence>
<dbReference type="InterPro" id="IPR004532">
    <property type="entry name" value="Phe-tRNA-ligase_IIc_bsu_bact"/>
</dbReference>
<feature type="binding site" evidence="15">
    <location>
        <position position="487"/>
    </location>
    <ligand>
        <name>Mg(2+)</name>
        <dbReference type="ChEBI" id="CHEBI:18420"/>
        <note>shared with alpha subunit</note>
    </ligand>
</feature>
<evidence type="ECO:0000256" key="16">
    <source>
        <dbReference type="PROSITE-ProRule" id="PRU00209"/>
    </source>
</evidence>
<keyword evidence="12 15" id="KW-0648">Protein biosynthesis</keyword>
<dbReference type="Pfam" id="PF01588">
    <property type="entry name" value="tRNA_bind"/>
    <property type="match status" value="1"/>
</dbReference>
<feature type="domain" description="TRNA-binding" evidence="17">
    <location>
        <begin position="39"/>
        <end position="149"/>
    </location>
</feature>
<evidence type="ECO:0000256" key="11">
    <source>
        <dbReference type="ARBA" id="ARBA00022884"/>
    </source>
</evidence>
<keyword evidence="8 15" id="KW-0547">Nucleotide-binding</keyword>
<evidence type="ECO:0000256" key="6">
    <source>
        <dbReference type="ARBA" id="ARBA00022598"/>
    </source>
</evidence>
<dbReference type="FunFam" id="2.40.50.140:FF:000045">
    <property type="entry name" value="Phenylalanine--tRNA ligase beta subunit"/>
    <property type="match status" value="1"/>
</dbReference>
<dbReference type="SUPFAM" id="SSF46955">
    <property type="entry name" value="Putative DNA-binding domain"/>
    <property type="match status" value="1"/>
</dbReference>
<dbReference type="Pfam" id="PF17759">
    <property type="entry name" value="tRNA_synthFbeta"/>
    <property type="match status" value="1"/>
</dbReference>
<keyword evidence="5 16" id="KW-0820">tRNA-binding</keyword>
<keyword evidence="11 16" id="KW-0694">RNA-binding</keyword>
<dbReference type="Gene3D" id="3.30.930.10">
    <property type="entry name" value="Bira Bifunctional Protein, Domain 2"/>
    <property type="match status" value="1"/>
</dbReference>
<comment type="cofactor">
    <cofactor evidence="15">
        <name>Mg(2+)</name>
        <dbReference type="ChEBI" id="CHEBI:18420"/>
    </cofactor>
    <text evidence="15">Binds 2 magnesium ions per tetramer.</text>
</comment>
<dbReference type="SUPFAM" id="SSF56037">
    <property type="entry name" value="PheT/TilS domain"/>
    <property type="match status" value="1"/>
</dbReference>
<keyword evidence="6 15" id="KW-0436">Ligase</keyword>
<dbReference type="PANTHER" id="PTHR10947:SF0">
    <property type="entry name" value="PHENYLALANINE--TRNA LIGASE BETA SUBUNIT"/>
    <property type="match status" value="1"/>
</dbReference>
<dbReference type="STRING" id="74545.EU96_0580"/>
<feature type="binding site" evidence="15">
    <location>
        <position position="484"/>
    </location>
    <ligand>
        <name>Mg(2+)</name>
        <dbReference type="ChEBI" id="CHEBI:18420"/>
        <note>shared with alpha subunit</note>
    </ligand>
</feature>
<keyword evidence="9 15" id="KW-0067">ATP-binding</keyword>
<evidence type="ECO:0000259" key="19">
    <source>
        <dbReference type="PROSITE" id="PS51483"/>
    </source>
</evidence>
<proteinExistence type="inferred from homology"/>
<keyword evidence="13 15" id="KW-0030">Aminoacyl-tRNA synthetase</keyword>
<dbReference type="InterPro" id="IPR041616">
    <property type="entry name" value="PheRS_beta_core"/>
</dbReference>
<dbReference type="PROSITE" id="PS51447">
    <property type="entry name" value="FDX_ACB"/>
    <property type="match status" value="1"/>
</dbReference>
<evidence type="ECO:0000256" key="8">
    <source>
        <dbReference type="ARBA" id="ARBA00022741"/>
    </source>
</evidence>
<reference evidence="21" key="1">
    <citation type="journal article" date="2014" name="Sci. Data">
        <title>Genomes of diverse isolates of the marine cyanobacterium Prochlorococcus.</title>
        <authorList>
            <person name="Biller S."/>
            <person name="Berube P."/>
            <person name="Thompson J."/>
            <person name="Kelly L."/>
            <person name="Roggensack S."/>
            <person name="Awad L."/>
            <person name="Roache-Johnson K."/>
            <person name="Ding H."/>
            <person name="Giovannoni S.J."/>
            <person name="Moore L.R."/>
            <person name="Chisholm S.W."/>
        </authorList>
    </citation>
    <scope>NUCLEOTIDE SEQUENCE [LARGE SCALE GENOMIC DNA]</scope>
    <source>
        <strain evidence="21">MIT 9302</strain>
    </source>
</reference>
<protein>
    <recommendedName>
        <fullName evidence="15">Phenylalanine--tRNA ligase beta subunit</fullName>
        <ecNumber evidence="15">6.1.1.20</ecNumber>
    </recommendedName>
    <alternativeName>
        <fullName evidence="15">Phenylalanyl-tRNA synthetase beta subunit</fullName>
        <shortName evidence="15">PheRS</shortName>
    </alternativeName>
</protein>
<evidence type="ECO:0000256" key="12">
    <source>
        <dbReference type="ARBA" id="ARBA00022917"/>
    </source>
</evidence>
<dbReference type="SMART" id="SM00874">
    <property type="entry name" value="B5"/>
    <property type="match status" value="1"/>
</dbReference>
<dbReference type="HAMAP" id="MF_00283">
    <property type="entry name" value="Phe_tRNA_synth_beta1"/>
    <property type="match status" value="1"/>
</dbReference>
<keyword evidence="4 15" id="KW-0963">Cytoplasm</keyword>
<dbReference type="Gene3D" id="3.30.70.380">
    <property type="entry name" value="Ferrodoxin-fold anticodon-binding domain"/>
    <property type="match status" value="1"/>
</dbReference>
<dbReference type="Pfam" id="PF03483">
    <property type="entry name" value="B3_4"/>
    <property type="match status" value="1"/>
</dbReference>
<keyword evidence="7 15" id="KW-0479">Metal-binding</keyword>
<dbReference type="SUPFAM" id="SSF54991">
    <property type="entry name" value="Anticodon-binding domain of PheRS"/>
    <property type="match status" value="1"/>
</dbReference>
<evidence type="ECO:0000256" key="14">
    <source>
        <dbReference type="ARBA" id="ARBA00049255"/>
    </source>
</evidence>
<dbReference type="PANTHER" id="PTHR10947">
    <property type="entry name" value="PHENYLALANYL-TRNA SYNTHETASE BETA CHAIN AND LEUCINE-RICH REPEAT-CONTAINING PROTEIN 47"/>
    <property type="match status" value="1"/>
</dbReference>
<evidence type="ECO:0000256" key="1">
    <source>
        <dbReference type="ARBA" id="ARBA00004496"/>
    </source>
</evidence>
<evidence type="ECO:0000259" key="17">
    <source>
        <dbReference type="PROSITE" id="PS50886"/>
    </source>
</evidence>
<dbReference type="InterPro" id="IPR033714">
    <property type="entry name" value="tRNA_bind_bactPheRS"/>
</dbReference>
<dbReference type="InterPro" id="IPR045864">
    <property type="entry name" value="aa-tRNA-synth_II/BPL/LPL"/>
</dbReference>
<feature type="binding site" evidence="15">
    <location>
        <position position="488"/>
    </location>
    <ligand>
        <name>Mg(2+)</name>
        <dbReference type="ChEBI" id="CHEBI:18420"/>
        <note>shared with alpha subunit</note>
    </ligand>
</feature>
<evidence type="ECO:0000256" key="10">
    <source>
        <dbReference type="ARBA" id="ARBA00022842"/>
    </source>
</evidence>
<evidence type="ECO:0000256" key="15">
    <source>
        <dbReference type="HAMAP-Rule" id="MF_00283"/>
    </source>
</evidence>
<dbReference type="RefSeq" id="WP_032526214.1">
    <property type="nucleotide sequence ID" value="NZ_CP138951.1"/>
</dbReference>
<dbReference type="PROSITE" id="PS50886">
    <property type="entry name" value="TRBD"/>
    <property type="match status" value="1"/>
</dbReference>
<dbReference type="NCBIfam" id="NF045760">
    <property type="entry name" value="YtpR"/>
    <property type="match status" value="1"/>
</dbReference>
<dbReference type="InterPro" id="IPR036690">
    <property type="entry name" value="Fdx_antiC-bd_sf"/>
</dbReference>
<dbReference type="SUPFAM" id="SSF50249">
    <property type="entry name" value="Nucleic acid-binding proteins"/>
    <property type="match status" value="1"/>
</dbReference>
<dbReference type="eggNOG" id="COG0072">
    <property type="taxonomic scope" value="Bacteria"/>
</dbReference>
<evidence type="ECO:0000256" key="4">
    <source>
        <dbReference type="ARBA" id="ARBA00022490"/>
    </source>
</evidence>
<evidence type="ECO:0000256" key="5">
    <source>
        <dbReference type="ARBA" id="ARBA00022555"/>
    </source>
</evidence>
<name>A0A0A2A9R0_PROMR</name>
<comment type="similarity">
    <text evidence="2 15">Belongs to the phenylalanyl-tRNA synthetase beta subunit family. Type 1 subfamily.</text>
</comment>
<dbReference type="AlphaFoldDB" id="A0A0A2A9R0"/>
<keyword evidence="10 15" id="KW-0460">Magnesium</keyword>
<dbReference type="SMART" id="SM00896">
    <property type="entry name" value="FDX-ACB"/>
    <property type="match status" value="1"/>
</dbReference>
<dbReference type="CDD" id="cd00769">
    <property type="entry name" value="PheRS_beta_core"/>
    <property type="match status" value="1"/>
</dbReference>
<dbReference type="GO" id="GO:0004826">
    <property type="term" value="F:phenylalanine-tRNA ligase activity"/>
    <property type="evidence" value="ECO:0007669"/>
    <property type="project" value="UniProtKB-UniRule"/>
</dbReference>
<dbReference type="GO" id="GO:0000049">
    <property type="term" value="F:tRNA binding"/>
    <property type="evidence" value="ECO:0007669"/>
    <property type="project" value="UniProtKB-UniRule"/>
</dbReference>
<dbReference type="GO" id="GO:0000287">
    <property type="term" value="F:magnesium ion binding"/>
    <property type="evidence" value="ECO:0007669"/>
    <property type="project" value="UniProtKB-UniRule"/>
</dbReference>
<comment type="catalytic activity">
    <reaction evidence="14 15">
        <text>tRNA(Phe) + L-phenylalanine + ATP = L-phenylalanyl-tRNA(Phe) + AMP + diphosphate + H(+)</text>
        <dbReference type="Rhea" id="RHEA:19413"/>
        <dbReference type="Rhea" id="RHEA-COMP:9668"/>
        <dbReference type="Rhea" id="RHEA-COMP:9699"/>
        <dbReference type="ChEBI" id="CHEBI:15378"/>
        <dbReference type="ChEBI" id="CHEBI:30616"/>
        <dbReference type="ChEBI" id="CHEBI:33019"/>
        <dbReference type="ChEBI" id="CHEBI:58095"/>
        <dbReference type="ChEBI" id="CHEBI:78442"/>
        <dbReference type="ChEBI" id="CHEBI:78531"/>
        <dbReference type="ChEBI" id="CHEBI:456215"/>
        <dbReference type="EC" id="6.1.1.20"/>
    </reaction>
</comment>
<evidence type="ECO:0000256" key="7">
    <source>
        <dbReference type="ARBA" id="ARBA00022723"/>
    </source>
</evidence>
<accession>A0A0A2A9R0</accession>
<dbReference type="EMBL" id="JNAM01000005">
    <property type="protein sequence ID" value="KGF98617.1"/>
    <property type="molecule type" value="Genomic_DNA"/>
</dbReference>
<gene>
    <name evidence="15" type="primary">pheT</name>
    <name evidence="20" type="ORF">EU96_0580</name>
</gene>
<evidence type="ECO:0000256" key="3">
    <source>
        <dbReference type="ARBA" id="ARBA00011209"/>
    </source>
</evidence>
<dbReference type="CDD" id="cd02796">
    <property type="entry name" value="tRNA_bind_bactPheRS"/>
    <property type="match status" value="1"/>
</dbReference>
<comment type="subunit">
    <text evidence="3 15">Tetramer of two alpha and two beta subunits.</text>
</comment>
<dbReference type="GO" id="GO:0005524">
    <property type="term" value="F:ATP binding"/>
    <property type="evidence" value="ECO:0007669"/>
    <property type="project" value="UniProtKB-UniRule"/>
</dbReference>
<dbReference type="Gene3D" id="3.50.40.10">
    <property type="entry name" value="Phenylalanyl-trna Synthetase, Chain B, domain 3"/>
    <property type="match status" value="1"/>
</dbReference>
<dbReference type="SMART" id="SM00873">
    <property type="entry name" value="B3_4"/>
    <property type="match status" value="1"/>
</dbReference>
<dbReference type="InterPro" id="IPR045060">
    <property type="entry name" value="Phe-tRNA-ligase_IIc_bsu"/>
</dbReference>
<dbReference type="NCBIfam" id="TIGR00472">
    <property type="entry name" value="pheT_bact"/>
    <property type="match status" value="1"/>
</dbReference>
<evidence type="ECO:0000256" key="9">
    <source>
        <dbReference type="ARBA" id="ARBA00022840"/>
    </source>
</evidence>
<dbReference type="EC" id="6.1.1.20" evidence="15"/>
<dbReference type="Gene3D" id="3.30.56.10">
    <property type="match status" value="2"/>
</dbReference>